<dbReference type="InterPro" id="IPR012999">
    <property type="entry name" value="Pyr_OxRdtase_I_AS"/>
</dbReference>
<dbReference type="Proteomes" id="UP000240880">
    <property type="component" value="Unassembled WGS sequence"/>
</dbReference>
<keyword evidence="8" id="KW-0479">Metal-binding</keyword>
<organism evidence="20 21">
    <name type="scientific">Candidatus Marsarchaeota G1 archaeon OSP_D</name>
    <dbReference type="NCBI Taxonomy" id="1978155"/>
    <lineage>
        <taxon>Archaea</taxon>
        <taxon>Candidatus Marsarchaeota</taxon>
        <taxon>Candidatus Marsarchaeota group 1</taxon>
    </lineage>
</organism>
<evidence type="ECO:0000313" key="20">
    <source>
        <dbReference type="EMBL" id="PSN83190.1"/>
    </source>
</evidence>
<dbReference type="PROSITE" id="PS00076">
    <property type="entry name" value="PYRIDINE_REDOX_1"/>
    <property type="match status" value="1"/>
</dbReference>
<evidence type="ECO:0000259" key="18">
    <source>
        <dbReference type="Pfam" id="PF02852"/>
    </source>
</evidence>
<evidence type="ECO:0000256" key="8">
    <source>
        <dbReference type="ARBA" id="ARBA00022723"/>
    </source>
</evidence>
<evidence type="ECO:0000256" key="2">
    <source>
        <dbReference type="ARBA" id="ARBA00007532"/>
    </source>
</evidence>
<dbReference type="Pfam" id="PF07992">
    <property type="entry name" value="Pyr_redox_2"/>
    <property type="match status" value="1"/>
</dbReference>
<evidence type="ECO:0000256" key="3">
    <source>
        <dbReference type="ARBA" id="ARBA00011738"/>
    </source>
</evidence>
<dbReference type="InterPro" id="IPR001100">
    <property type="entry name" value="Pyr_nuc-diS_OxRdtase"/>
</dbReference>
<comment type="catalytic activity">
    <reaction evidence="16">
        <text>Hg + NADP(+) + H(+) = Hg(2+) + NADPH</text>
        <dbReference type="Rhea" id="RHEA:23856"/>
        <dbReference type="ChEBI" id="CHEBI:15378"/>
        <dbReference type="ChEBI" id="CHEBI:16170"/>
        <dbReference type="ChEBI" id="CHEBI:16793"/>
        <dbReference type="ChEBI" id="CHEBI:57783"/>
        <dbReference type="ChEBI" id="CHEBI:58349"/>
        <dbReference type="EC" id="1.16.1.1"/>
    </reaction>
</comment>
<evidence type="ECO:0000256" key="16">
    <source>
        <dbReference type="ARBA" id="ARBA00048984"/>
    </source>
</evidence>
<dbReference type="InterPro" id="IPR004099">
    <property type="entry name" value="Pyr_nucl-diS_OxRdtase_dimer"/>
</dbReference>
<evidence type="ECO:0000256" key="17">
    <source>
        <dbReference type="RuleBase" id="RU003691"/>
    </source>
</evidence>
<keyword evidence="14 17" id="KW-0676">Redox-active center</keyword>
<reference evidence="20 21" key="1">
    <citation type="submission" date="2017-04" db="EMBL/GenBank/DDBJ databases">
        <title>Novel microbial lineages endemic to geothermal iron-oxide mats fill important gaps in the evolutionary history of Archaea.</title>
        <authorList>
            <person name="Jay Z.J."/>
            <person name="Beam J.P."/>
            <person name="Dlakic M."/>
            <person name="Rusch D.B."/>
            <person name="Kozubal M.A."/>
            <person name="Inskeep W.P."/>
        </authorList>
    </citation>
    <scope>NUCLEOTIDE SEQUENCE [LARGE SCALE GENOMIC DNA]</scope>
    <source>
        <strain evidence="20">OSP_D</strain>
    </source>
</reference>
<keyword evidence="11" id="KW-0476">Mercury</keyword>
<dbReference type="GO" id="GO:0016152">
    <property type="term" value="F:mercury (II) reductase (NADP+) activity"/>
    <property type="evidence" value="ECO:0007669"/>
    <property type="project" value="UniProtKB-EC"/>
</dbReference>
<dbReference type="InterPro" id="IPR016156">
    <property type="entry name" value="FAD/NAD-linked_Rdtase_dimer_sf"/>
</dbReference>
<keyword evidence="6" id="KW-0475">Mercuric resistance</keyword>
<evidence type="ECO:0000256" key="5">
    <source>
        <dbReference type="ARBA" id="ARBA00014791"/>
    </source>
</evidence>
<dbReference type="EC" id="1.16.1.1" evidence="4"/>
<dbReference type="GO" id="GO:0050787">
    <property type="term" value="P:detoxification of mercury ion"/>
    <property type="evidence" value="ECO:0007669"/>
    <property type="project" value="InterPro"/>
</dbReference>
<dbReference type="SUPFAM" id="SSF51905">
    <property type="entry name" value="FAD/NAD(P)-binding domain"/>
    <property type="match status" value="1"/>
</dbReference>
<keyword evidence="13" id="KW-1015">Disulfide bond</keyword>
<comment type="subunit">
    <text evidence="3">Homodimer.</text>
</comment>
<dbReference type="GO" id="GO:0050660">
    <property type="term" value="F:flavin adenine dinucleotide binding"/>
    <property type="evidence" value="ECO:0007669"/>
    <property type="project" value="InterPro"/>
</dbReference>
<gene>
    <name evidence="20" type="ORF">B9Q01_05610</name>
</gene>
<dbReference type="PANTHER" id="PTHR43014:SF4">
    <property type="entry name" value="PYRIDINE NUCLEOTIDE-DISULFIDE OXIDOREDUCTASE RCLA-RELATED"/>
    <property type="match status" value="1"/>
</dbReference>
<evidence type="ECO:0000256" key="11">
    <source>
        <dbReference type="ARBA" id="ARBA00022914"/>
    </source>
</evidence>
<evidence type="ECO:0000313" key="21">
    <source>
        <dbReference type="Proteomes" id="UP000240880"/>
    </source>
</evidence>
<dbReference type="InterPro" id="IPR036188">
    <property type="entry name" value="FAD/NAD-bd_sf"/>
</dbReference>
<dbReference type="FunFam" id="3.30.390.30:FF:000001">
    <property type="entry name" value="Dihydrolipoyl dehydrogenase"/>
    <property type="match status" value="1"/>
</dbReference>
<evidence type="ECO:0000256" key="4">
    <source>
        <dbReference type="ARBA" id="ARBA00012661"/>
    </source>
</evidence>
<dbReference type="AlphaFoldDB" id="A0A2R6A9U9"/>
<evidence type="ECO:0000256" key="14">
    <source>
        <dbReference type="ARBA" id="ARBA00023284"/>
    </source>
</evidence>
<comment type="cofactor">
    <cofactor evidence="1">
        <name>FAD</name>
        <dbReference type="ChEBI" id="CHEBI:57692"/>
    </cofactor>
</comment>
<dbReference type="PRINTS" id="PR00411">
    <property type="entry name" value="PNDRDTASEI"/>
</dbReference>
<dbReference type="InterPro" id="IPR021179">
    <property type="entry name" value="Mercury_reductase_MerA"/>
</dbReference>
<dbReference type="GO" id="GO:0003955">
    <property type="term" value="F:NAD(P)H dehydrogenase (quinone) activity"/>
    <property type="evidence" value="ECO:0007669"/>
    <property type="project" value="TreeGrafter"/>
</dbReference>
<protein>
    <recommendedName>
        <fullName evidence="5">Mercuric reductase</fullName>
        <ecNumber evidence="4">1.16.1.1</ecNumber>
    </recommendedName>
    <alternativeName>
        <fullName evidence="15">Hg(II) reductase</fullName>
    </alternativeName>
</protein>
<comment type="similarity">
    <text evidence="2 17">Belongs to the class-I pyridine nucleotide-disulfide oxidoreductase family.</text>
</comment>
<dbReference type="GO" id="GO:0050661">
    <property type="term" value="F:NADP binding"/>
    <property type="evidence" value="ECO:0007669"/>
    <property type="project" value="InterPro"/>
</dbReference>
<keyword evidence="10" id="KW-0521">NADP</keyword>
<keyword evidence="7 17" id="KW-0285">Flavoprotein</keyword>
<evidence type="ECO:0000256" key="9">
    <source>
        <dbReference type="ARBA" id="ARBA00022827"/>
    </source>
</evidence>
<evidence type="ECO:0000256" key="13">
    <source>
        <dbReference type="ARBA" id="ARBA00023157"/>
    </source>
</evidence>
<comment type="caution">
    <text evidence="20">The sequence shown here is derived from an EMBL/GenBank/DDBJ whole genome shotgun (WGS) entry which is preliminary data.</text>
</comment>
<dbReference type="GO" id="GO:0016668">
    <property type="term" value="F:oxidoreductase activity, acting on a sulfur group of donors, NAD(P) as acceptor"/>
    <property type="evidence" value="ECO:0007669"/>
    <property type="project" value="InterPro"/>
</dbReference>
<feature type="domain" description="FAD/NAD(P)-binding" evidence="19">
    <location>
        <begin position="4"/>
        <end position="325"/>
    </location>
</feature>
<keyword evidence="12 17" id="KW-0560">Oxidoreductase</keyword>
<dbReference type="Gene3D" id="3.50.50.60">
    <property type="entry name" value="FAD/NAD(P)-binding domain"/>
    <property type="match status" value="2"/>
</dbReference>
<keyword evidence="9 17" id="KW-0274">FAD</keyword>
<dbReference type="Gene3D" id="3.30.390.30">
    <property type="match status" value="1"/>
</dbReference>
<evidence type="ECO:0000256" key="6">
    <source>
        <dbReference type="ARBA" id="ARBA00022466"/>
    </source>
</evidence>
<dbReference type="PRINTS" id="PR00368">
    <property type="entry name" value="FADPNR"/>
</dbReference>
<dbReference type="PANTHER" id="PTHR43014">
    <property type="entry name" value="MERCURIC REDUCTASE"/>
    <property type="match status" value="1"/>
</dbReference>
<proteinExistence type="inferred from homology"/>
<evidence type="ECO:0000256" key="12">
    <source>
        <dbReference type="ARBA" id="ARBA00023002"/>
    </source>
</evidence>
<dbReference type="PIRSF" id="PIRSF000350">
    <property type="entry name" value="Mercury_reductase_MerA"/>
    <property type="match status" value="1"/>
</dbReference>
<dbReference type="NCBIfam" id="TIGR02053">
    <property type="entry name" value="MerA"/>
    <property type="match status" value="1"/>
</dbReference>
<evidence type="ECO:0000256" key="10">
    <source>
        <dbReference type="ARBA" id="ARBA00022857"/>
    </source>
</evidence>
<evidence type="ECO:0000256" key="15">
    <source>
        <dbReference type="ARBA" id="ARBA00031725"/>
    </source>
</evidence>
<evidence type="ECO:0000256" key="1">
    <source>
        <dbReference type="ARBA" id="ARBA00001974"/>
    </source>
</evidence>
<dbReference type="EMBL" id="NEXC01000033">
    <property type="protein sequence ID" value="PSN83190.1"/>
    <property type="molecule type" value="Genomic_DNA"/>
</dbReference>
<accession>A0A2R6A9U9</accession>
<dbReference type="GO" id="GO:0045340">
    <property type="term" value="F:mercury ion binding"/>
    <property type="evidence" value="ECO:0007669"/>
    <property type="project" value="InterPro"/>
</dbReference>
<evidence type="ECO:0000259" key="19">
    <source>
        <dbReference type="Pfam" id="PF07992"/>
    </source>
</evidence>
<feature type="domain" description="Pyridine nucleotide-disulphide oxidoreductase dimerisation" evidence="18">
    <location>
        <begin position="344"/>
        <end position="452"/>
    </location>
</feature>
<evidence type="ECO:0000256" key="7">
    <source>
        <dbReference type="ARBA" id="ARBA00022630"/>
    </source>
</evidence>
<dbReference type="InterPro" id="IPR023753">
    <property type="entry name" value="FAD/NAD-binding_dom"/>
</dbReference>
<name>A0A2R6A9U9_9ARCH</name>
<dbReference type="Pfam" id="PF02852">
    <property type="entry name" value="Pyr_redox_dim"/>
    <property type="match status" value="1"/>
</dbReference>
<sequence length="468" mass="50347">MKKFDLVIIGRGAAAFSAAIKASELSRGKASVAMVGVGALGGTCVNVGCVPSKYLLEASFRYYNQSAFPGVDVKSAQLDFSKLMEGLRSFVAKAREEKYVKVIQNYPNVELIEGKARFSSNGSVLVDGKNEIQGKNVIIAVGSRPSAPPIEGLEDTGYITSDSVWQATKKPSSLAVIGGGAIGLEIGQAFQHFGTQVTVIEAMPRILANTEREISDTLQQKLEEEGMKFFLKARISSVNKKGEKKLIEVVTAQGKSLVEAEEILVATGRAPNTHDLALEAVGVETDKRGFIKTDLTMKTSNPKIYAAGDCVSKRLMLETLAAREGVIAVSNIFGEEQMIDYDSVPWAVFTNPQVASVGMTEEELMQKTGACSCRLVTLENVIKAKIIGEEAGVVKLVIDPSTQKVAGVHALSPYAAEFIIEGALAIKHGYTLWDIIDTVHIFPTLSESVKLAAQAFLRSVERMSCCVE</sequence>
<dbReference type="SUPFAM" id="SSF55424">
    <property type="entry name" value="FAD/NAD-linked reductases, dimerisation (C-terminal) domain"/>
    <property type="match status" value="1"/>
</dbReference>